<reference evidence="3" key="1">
    <citation type="journal article" date="2019" name="Int. J. Syst. Evol. Microbiol.">
        <title>The Global Catalogue of Microorganisms (GCM) 10K type strain sequencing project: providing services to taxonomists for standard genome sequencing and annotation.</title>
        <authorList>
            <consortium name="The Broad Institute Genomics Platform"/>
            <consortium name="The Broad Institute Genome Sequencing Center for Infectious Disease"/>
            <person name="Wu L."/>
            <person name="Ma J."/>
        </authorList>
    </citation>
    <scope>NUCLEOTIDE SEQUENCE [LARGE SCALE GENOMIC DNA]</scope>
    <source>
        <strain evidence="3">CGMCC 1.15339</strain>
    </source>
</reference>
<dbReference type="EMBL" id="BMII01000047">
    <property type="protein sequence ID" value="GGB74670.1"/>
    <property type="molecule type" value="Genomic_DNA"/>
</dbReference>
<gene>
    <name evidence="2" type="ORF">GCM10011607_38820</name>
</gene>
<evidence type="ECO:0000256" key="1">
    <source>
        <dbReference type="ARBA" id="ARBA00022649"/>
    </source>
</evidence>
<organism evidence="2 3">
    <name type="scientific">Shewanella inventionis</name>
    <dbReference type="NCBI Taxonomy" id="1738770"/>
    <lineage>
        <taxon>Bacteria</taxon>
        <taxon>Pseudomonadati</taxon>
        <taxon>Pseudomonadota</taxon>
        <taxon>Gammaproteobacteria</taxon>
        <taxon>Alteromonadales</taxon>
        <taxon>Shewanellaceae</taxon>
        <taxon>Shewanella</taxon>
    </lineage>
</organism>
<dbReference type="InterPro" id="IPR035093">
    <property type="entry name" value="RelE/ParE_toxin_dom_sf"/>
</dbReference>
<dbReference type="Gene3D" id="3.30.2310.20">
    <property type="entry name" value="RelE-like"/>
    <property type="match status" value="1"/>
</dbReference>
<keyword evidence="1" id="KW-1277">Toxin-antitoxin system</keyword>
<dbReference type="Proteomes" id="UP000617555">
    <property type="component" value="Unassembled WGS sequence"/>
</dbReference>
<proteinExistence type="predicted"/>
<accession>A0ABQ1JU70</accession>
<name>A0ABQ1JU70_9GAMM</name>
<keyword evidence="3" id="KW-1185">Reference proteome</keyword>
<dbReference type="InterPro" id="IPR007712">
    <property type="entry name" value="RelE/ParE_toxin"/>
</dbReference>
<sequence>MNIQYSPEAIGDLVRLREFIKVNNPYAAKRVADRLIAGIENLKALPKIGLLVQRSPDPEKVRDLFITNYTVRYLLGEDTIFILRVWHGKEIEKDL</sequence>
<protein>
    <submittedName>
        <fullName evidence="2">Plasmid stabilization protein</fullName>
    </submittedName>
</protein>
<evidence type="ECO:0000313" key="2">
    <source>
        <dbReference type="EMBL" id="GGB74670.1"/>
    </source>
</evidence>
<evidence type="ECO:0000313" key="3">
    <source>
        <dbReference type="Proteomes" id="UP000617555"/>
    </source>
</evidence>
<dbReference type="RefSeq" id="WP_188740950.1">
    <property type="nucleotide sequence ID" value="NZ_BMII01000047.1"/>
</dbReference>
<dbReference type="Pfam" id="PF05016">
    <property type="entry name" value="ParE_toxin"/>
    <property type="match status" value="1"/>
</dbReference>
<comment type="caution">
    <text evidence="2">The sequence shown here is derived from an EMBL/GenBank/DDBJ whole genome shotgun (WGS) entry which is preliminary data.</text>
</comment>